<name>A0ABU0H1S1_9HYPH</name>
<dbReference type="PANTHER" id="PTHR48083:SF19">
    <property type="entry name" value="FLAVIN-DEPENDENT MONOOXYGENASE, OXYGENASE SUBUNIT HSAA"/>
    <property type="match status" value="1"/>
</dbReference>
<comment type="caution">
    <text evidence="5">The sequence shown here is derived from an EMBL/GenBank/DDBJ whole genome shotgun (WGS) entry which is preliminary data.</text>
</comment>
<dbReference type="InterPro" id="IPR050741">
    <property type="entry name" value="Acyl-CoA_dehydrogenase"/>
</dbReference>
<keyword evidence="1" id="KW-0560">Oxidoreductase</keyword>
<dbReference type="Gene3D" id="1.20.140.10">
    <property type="entry name" value="Butyryl-CoA Dehydrogenase, subunit A, domain 3"/>
    <property type="match status" value="1"/>
</dbReference>
<keyword evidence="6" id="KW-1185">Reference proteome</keyword>
<dbReference type="Proteomes" id="UP001241603">
    <property type="component" value="Unassembled WGS sequence"/>
</dbReference>
<dbReference type="InterPro" id="IPR013786">
    <property type="entry name" value="AcylCoA_DH/ox_N"/>
</dbReference>
<proteinExistence type="inferred from homology"/>
<feature type="domain" description="Acyl-CoA dehydrogenase/oxidase N-terminal" evidence="3">
    <location>
        <begin position="32"/>
        <end position="110"/>
    </location>
</feature>
<evidence type="ECO:0000256" key="1">
    <source>
        <dbReference type="ARBA" id="ARBA00023002"/>
    </source>
</evidence>
<dbReference type="PANTHER" id="PTHR48083">
    <property type="entry name" value="MEDIUM-CHAIN SPECIFIC ACYL-COA DEHYDROGENASE, MITOCHONDRIAL-RELATED"/>
    <property type="match status" value="1"/>
</dbReference>
<dbReference type="Pfam" id="PF08028">
    <property type="entry name" value="Acyl-CoA_dh_2"/>
    <property type="match status" value="1"/>
</dbReference>
<evidence type="ECO:0000313" key="6">
    <source>
        <dbReference type="Proteomes" id="UP001241603"/>
    </source>
</evidence>
<organism evidence="5 6">
    <name type="scientific">Kaistia dalseonensis</name>
    <dbReference type="NCBI Taxonomy" id="410840"/>
    <lineage>
        <taxon>Bacteria</taxon>
        <taxon>Pseudomonadati</taxon>
        <taxon>Pseudomonadota</taxon>
        <taxon>Alphaproteobacteria</taxon>
        <taxon>Hyphomicrobiales</taxon>
        <taxon>Kaistiaceae</taxon>
        <taxon>Kaistia</taxon>
    </lineage>
</organism>
<dbReference type="InterPro" id="IPR037069">
    <property type="entry name" value="AcylCoA_DH/ox_N_sf"/>
</dbReference>
<dbReference type="EMBL" id="JAUSVO010000001">
    <property type="protein sequence ID" value="MDQ0436251.1"/>
    <property type="molecule type" value="Genomic_DNA"/>
</dbReference>
<dbReference type="PIRSF" id="PIRSF016578">
    <property type="entry name" value="HsaA"/>
    <property type="match status" value="1"/>
</dbReference>
<evidence type="ECO:0000259" key="4">
    <source>
        <dbReference type="Pfam" id="PF08028"/>
    </source>
</evidence>
<dbReference type="Gene3D" id="2.40.110.10">
    <property type="entry name" value="Butyryl-CoA Dehydrogenase, subunit A, domain 2"/>
    <property type="match status" value="1"/>
</dbReference>
<dbReference type="InterPro" id="IPR036250">
    <property type="entry name" value="AcylCo_DH-like_C"/>
</dbReference>
<evidence type="ECO:0000313" key="5">
    <source>
        <dbReference type="EMBL" id="MDQ0436251.1"/>
    </source>
</evidence>
<dbReference type="InterPro" id="IPR009100">
    <property type="entry name" value="AcylCoA_DH/oxidase_NM_dom_sf"/>
</dbReference>
<dbReference type="InterPro" id="IPR046373">
    <property type="entry name" value="Acyl-CoA_Oxase/DH_mid-dom_sf"/>
</dbReference>
<protein>
    <submittedName>
        <fullName evidence="5">Alkylation response protein AidB-like acyl-CoA dehydrogenase</fullName>
    </submittedName>
</protein>
<dbReference type="SUPFAM" id="SSF56645">
    <property type="entry name" value="Acyl-CoA dehydrogenase NM domain-like"/>
    <property type="match status" value="1"/>
</dbReference>
<accession>A0ABU0H1S1</accession>
<dbReference type="Gene3D" id="1.10.540.10">
    <property type="entry name" value="Acyl-CoA dehydrogenase/oxidase, N-terminal domain"/>
    <property type="match status" value="1"/>
</dbReference>
<dbReference type="InterPro" id="IPR013107">
    <property type="entry name" value="Acyl-CoA_DH_C"/>
</dbReference>
<evidence type="ECO:0000256" key="2">
    <source>
        <dbReference type="ARBA" id="ARBA00049661"/>
    </source>
</evidence>
<dbReference type="SUPFAM" id="SSF47203">
    <property type="entry name" value="Acyl-CoA dehydrogenase C-terminal domain-like"/>
    <property type="match status" value="1"/>
</dbReference>
<feature type="domain" description="Acyl-CoA dehydrogenase C-terminal" evidence="4">
    <location>
        <begin position="250"/>
        <end position="387"/>
    </location>
</feature>
<gene>
    <name evidence="5" type="ORF">QO014_000621</name>
</gene>
<dbReference type="RefSeq" id="WP_266347178.1">
    <property type="nucleotide sequence ID" value="NZ_JAPKNG010000001.1"/>
</dbReference>
<reference evidence="5 6" key="1">
    <citation type="submission" date="2023-07" db="EMBL/GenBank/DDBJ databases">
        <title>Genomic Encyclopedia of Type Strains, Phase IV (KMG-IV): sequencing the most valuable type-strain genomes for metagenomic binning, comparative biology and taxonomic classification.</title>
        <authorList>
            <person name="Goeker M."/>
        </authorList>
    </citation>
    <scope>NUCLEOTIDE SEQUENCE [LARGE SCALE GENOMIC DNA]</scope>
    <source>
        <strain evidence="5 6">B6-8</strain>
    </source>
</reference>
<sequence>MNIQTAALRPDGPSATARPDRATLLARLPALAAEIAKGASERDIDRALPFEAFALFRKSGLGAIRVPVERGGPGGSISDLIEIIATLAAADSNVAHALRSHFNFTEALILSARSPGNDLQLSRVLDGAIFGGAFTELGTAQPGQVTTTLKRQGDSYRLNGKKYYATGTAFSDYASFGALDEDGVFVTALLPLDRPGIHILDDWDGMGQRLTASGGVDLIDVEVFAHEIAPRELVNLVGRHTSALRQLHLVACAGGIIRNVVSDATAYVQKQARAALHSHVQRAIDDPFVQQIIGELSANSFAIDGLIAANAAALDRSASALLADASEADADANILQGALATAKTQIVIAKLALRTAETMFDVGGGSATSRKLNFDRHWRNVRTLLNHNPLLHKARVVGDFTLNGTTDHLKEGRVF</sequence>
<comment type="similarity">
    <text evidence="2">Belongs to the HpaH/HsaA monooxygenase family.</text>
</comment>
<dbReference type="Pfam" id="PF02771">
    <property type="entry name" value="Acyl-CoA_dh_N"/>
    <property type="match status" value="1"/>
</dbReference>
<evidence type="ECO:0000259" key="3">
    <source>
        <dbReference type="Pfam" id="PF02771"/>
    </source>
</evidence>